<dbReference type="CDD" id="cd09143">
    <property type="entry name" value="PLDc_vPLD1_2_like_bac_2"/>
    <property type="match status" value="1"/>
</dbReference>
<dbReference type="InterPro" id="IPR015679">
    <property type="entry name" value="PLipase_D_fam"/>
</dbReference>
<evidence type="ECO:0000256" key="1">
    <source>
        <dbReference type="ARBA" id="ARBA00000798"/>
    </source>
</evidence>
<dbReference type="InterPro" id="IPR001736">
    <property type="entry name" value="PLipase_D/transphosphatidylase"/>
</dbReference>
<name>A7HS77_PARL1</name>
<dbReference type="SUPFAM" id="SSF56024">
    <property type="entry name" value="Phospholipase D/nuclease"/>
    <property type="match status" value="2"/>
</dbReference>
<reference evidence="7 8" key="1">
    <citation type="journal article" date="2011" name="Stand. Genomic Sci.">
        <title>Complete genome sequence of Parvibaculum lavamentivorans type strain (DS-1(T)).</title>
        <authorList>
            <person name="Schleheck D."/>
            <person name="Weiss M."/>
            <person name="Pitluck S."/>
            <person name="Bruce D."/>
            <person name="Land M.L."/>
            <person name="Han S."/>
            <person name="Saunders E."/>
            <person name="Tapia R."/>
            <person name="Detter C."/>
            <person name="Brettin T."/>
            <person name="Han J."/>
            <person name="Woyke T."/>
            <person name="Goodwin L."/>
            <person name="Pennacchio L."/>
            <person name="Nolan M."/>
            <person name="Cook A.M."/>
            <person name="Kjelleberg S."/>
            <person name="Thomas T."/>
        </authorList>
    </citation>
    <scope>NUCLEOTIDE SEQUENCE [LARGE SCALE GENOMIC DNA]</scope>
    <source>
        <strain evidence="8">DS-1 / DSM 13023 / NCIMB 13966</strain>
    </source>
</reference>
<evidence type="ECO:0000256" key="2">
    <source>
        <dbReference type="ARBA" id="ARBA00022737"/>
    </source>
</evidence>
<evidence type="ECO:0000313" key="7">
    <source>
        <dbReference type="EMBL" id="ABS62760.1"/>
    </source>
</evidence>
<dbReference type="eggNOG" id="COG0398">
    <property type="taxonomic scope" value="Bacteria"/>
</dbReference>
<keyword evidence="8" id="KW-1185">Reference proteome</keyword>
<dbReference type="PANTHER" id="PTHR18896">
    <property type="entry name" value="PHOSPHOLIPASE D"/>
    <property type="match status" value="1"/>
</dbReference>
<keyword evidence="3" id="KW-0378">Hydrolase</keyword>
<feature type="transmembrane region" description="Helical" evidence="5">
    <location>
        <begin position="631"/>
        <end position="652"/>
    </location>
</feature>
<evidence type="ECO:0000259" key="6">
    <source>
        <dbReference type="PROSITE" id="PS50035"/>
    </source>
</evidence>
<dbReference type="Gene3D" id="3.30.870.10">
    <property type="entry name" value="Endonuclease Chain A"/>
    <property type="match status" value="2"/>
</dbReference>
<evidence type="ECO:0000256" key="5">
    <source>
        <dbReference type="SAM" id="Phobius"/>
    </source>
</evidence>
<dbReference type="CDD" id="cd09140">
    <property type="entry name" value="PLDc_vPLD1_2_like_bac_1"/>
    <property type="match status" value="1"/>
</dbReference>
<feature type="domain" description="PLD phosphodiesterase" evidence="6">
    <location>
        <begin position="145"/>
        <end position="172"/>
    </location>
</feature>
<dbReference type="KEGG" id="pla:Plav_1139"/>
<organism evidence="7 8">
    <name type="scientific">Parvibaculum lavamentivorans (strain DS-1 / DSM 13023 / NCIMB 13966)</name>
    <dbReference type="NCBI Taxonomy" id="402881"/>
    <lineage>
        <taxon>Bacteria</taxon>
        <taxon>Pseudomonadati</taxon>
        <taxon>Pseudomonadota</taxon>
        <taxon>Alphaproteobacteria</taxon>
        <taxon>Hyphomicrobiales</taxon>
        <taxon>Parvibaculaceae</taxon>
        <taxon>Parvibaculum</taxon>
    </lineage>
</organism>
<dbReference type="Pfam" id="PF00614">
    <property type="entry name" value="PLDc"/>
    <property type="match status" value="1"/>
</dbReference>
<keyword evidence="4" id="KW-0443">Lipid metabolism</keyword>
<gene>
    <name evidence="7" type="ordered locus">Plav_1139</name>
</gene>
<keyword evidence="5" id="KW-0812">Transmembrane</keyword>
<dbReference type="PROSITE" id="PS50035">
    <property type="entry name" value="PLD"/>
    <property type="match status" value="2"/>
</dbReference>
<dbReference type="AlphaFoldDB" id="A7HS77"/>
<dbReference type="OrthoDB" id="8828485at2"/>
<evidence type="ECO:0000313" key="8">
    <source>
        <dbReference type="Proteomes" id="UP000006377"/>
    </source>
</evidence>
<keyword evidence="2" id="KW-0677">Repeat</keyword>
<comment type="catalytic activity">
    <reaction evidence="1">
        <text>a 1,2-diacyl-sn-glycero-3-phosphocholine + H2O = a 1,2-diacyl-sn-glycero-3-phosphate + choline + H(+)</text>
        <dbReference type="Rhea" id="RHEA:14445"/>
        <dbReference type="ChEBI" id="CHEBI:15354"/>
        <dbReference type="ChEBI" id="CHEBI:15377"/>
        <dbReference type="ChEBI" id="CHEBI:15378"/>
        <dbReference type="ChEBI" id="CHEBI:57643"/>
        <dbReference type="ChEBI" id="CHEBI:58608"/>
        <dbReference type="EC" id="3.1.4.4"/>
    </reaction>
</comment>
<dbReference type="GO" id="GO:0004630">
    <property type="term" value="F:phospholipase D activity"/>
    <property type="evidence" value="ECO:0007669"/>
    <property type="project" value="UniProtKB-EC"/>
</dbReference>
<keyword evidence="5" id="KW-1133">Transmembrane helix</keyword>
<feature type="transmembrane region" description="Helical" evidence="5">
    <location>
        <begin position="659"/>
        <end position="680"/>
    </location>
</feature>
<evidence type="ECO:0000256" key="3">
    <source>
        <dbReference type="ARBA" id="ARBA00022801"/>
    </source>
</evidence>
<proteinExistence type="predicted"/>
<feature type="transmembrane region" description="Helical" evidence="5">
    <location>
        <begin position="692"/>
        <end position="713"/>
    </location>
</feature>
<dbReference type="PANTHER" id="PTHR18896:SF76">
    <property type="entry name" value="PHOSPHOLIPASE"/>
    <property type="match status" value="1"/>
</dbReference>
<accession>A7HS77</accession>
<dbReference type="Proteomes" id="UP000006377">
    <property type="component" value="Chromosome"/>
</dbReference>
<dbReference type="HOGENOM" id="CLU_011094_0_0_5"/>
<feature type="transmembrane region" description="Helical" evidence="5">
    <location>
        <begin position="546"/>
        <end position="573"/>
    </location>
</feature>
<protein>
    <submittedName>
        <fullName evidence="7">SNARE associated Golgi protein</fullName>
    </submittedName>
</protein>
<dbReference type="RefSeq" id="WP_012110025.1">
    <property type="nucleotide sequence ID" value="NC_009719.1"/>
</dbReference>
<dbReference type="GO" id="GO:0009395">
    <property type="term" value="P:phospholipid catabolic process"/>
    <property type="evidence" value="ECO:0007669"/>
    <property type="project" value="TreeGrafter"/>
</dbReference>
<keyword evidence="5" id="KW-0472">Membrane</keyword>
<dbReference type="Pfam" id="PF09335">
    <property type="entry name" value="VTT_dom"/>
    <property type="match status" value="1"/>
</dbReference>
<feature type="transmembrane region" description="Helical" evidence="5">
    <location>
        <begin position="585"/>
        <end position="603"/>
    </location>
</feature>
<dbReference type="eggNOG" id="COG1502">
    <property type="taxonomic scope" value="Bacteria"/>
</dbReference>
<sequence length="724" mass="78219">MSVQGFPATEDAGGREKSAVLQAARNVWRVEKAARAHLLVDGAAYYSAVRHAMRNAEHSLIIVGWDIDSRTRLVGESGKADDGLPETLGEFLKALAKEKPDLSIKILLWDYSVLYAMERELLPVVAFRWSTPGNIDLCLDDRVPIGASHHQKIVAIDDKLAFCGGLDITVRRWDTSAHDPRNAGRVDPANEPYRPFHDVQMMVDGPAAAALGDLARRRWEHAAAEKLDPPRTGGDPWPRSIDSHFRDVSVGIARTEPPYSGRPEVREVQALFGDMVAAAQRWIYIENQFLTCTDFARRLAARLRQLPSLEALLVVPETHHTWLEHRTMLMGRIRFMEILREAGVADRVRLLHPTIGEGDEAVPIMVHSKVMIVDDAILRVGSANLCHRSMGMDSECDLAVEADSGDGREAVLAALGRLLGEHCGADPARIVATLRESDSLFTAMDNCGSKTRRLNPVEDATDLSGETASAIEAVADPVQPIGAGEYFADIVDFAGEADKSGGLSAMAKATAALLFVGALVLLWRYTPLSDYADPQTLRSSFDGVAAGSFAPVIVVAIYVLTGFIAFPVTVLIVATAATFGLWPGLLYAGIGSLASAAATYLAGRSLGADMLRNLIGPRINRIGRGIGKRGVVTIMTIRLVPVAPFMLVNLVAGALRVPIIDYMVGTLLGLAPGILVLSVLGDRVFTILQDPSLLDIAIILGSLAAWIALALGLQRLISKRRSSR</sequence>
<dbReference type="SMART" id="SM00155">
    <property type="entry name" value="PLDc"/>
    <property type="match status" value="2"/>
</dbReference>
<feature type="domain" description="PLD phosphodiesterase" evidence="6">
    <location>
        <begin position="362"/>
        <end position="389"/>
    </location>
</feature>
<dbReference type="InterPro" id="IPR032816">
    <property type="entry name" value="VTT_dom"/>
</dbReference>
<dbReference type="EMBL" id="CP000774">
    <property type="protein sequence ID" value="ABS62760.1"/>
    <property type="molecule type" value="Genomic_DNA"/>
</dbReference>
<evidence type="ECO:0000256" key="4">
    <source>
        <dbReference type="ARBA" id="ARBA00023098"/>
    </source>
</evidence>
<dbReference type="STRING" id="402881.Plav_1139"/>